<evidence type="ECO:0000313" key="2">
    <source>
        <dbReference type="EMBL" id="SCZ81380.1"/>
    </source>
</evidence>
<dbReference type="Proteomes" id="UP000199208">
    <property type="component" value="Unassembled WGS sequence"/>
</dbReference>
<proteinExistence type="predicted"/>
<dbReference type="InterPro" id="IPR052345">
    <property type="entry name" value="Rad_response_metalloprotease"/>
</dbReference>
<dbReference type="PANTHER" id="PTHR43236:SF2">
    <property type="entry name" value="BLL0069 PROTEIN"/>
    <property type="match status" value="1"/>
</dbReference>
<reference evidence="2 3" key="1">
    <citation type="submission" date="2016-10" db="EMBL/GenBank/DDBJ databases">
        <authorList>
            <person name="de Groot N.N."/>
        </authorList>
    </citation>
    <scope>NUCLEOTIDE SEQUENCE [LARGE SCALE GENOMIC DNA]</scope>
    <source>
        <strain evidence="2 3">DSM 2784</strain>
    </source>
</reference>
<dbReference type="Gene3D" id="1.10.10.2910">
    <property type="match status" value="1"/>
</dbReference>
<evidence type="ECO:0000313" key="3">
    <source>
        <dbReference type="Proteomes" id="UP000199208"/>
    </source>
</evidence>
<feature type="domain" description="IrrE N-terminal-like" evidence="1">
    <location>
        <begin position="69"/>
        <end position="143"/>
    </location>
</feature>
<dbReference type="PANTHER" id="PTHR43236">
    <property type="entry name" value="ANTITOXIN HIGA1"/>
    <property type="match status" value="1"/>
</dbReference>
<dbReference type="InterPro" id="IPR010359">
    <property type="entry name" value="IrrE_HExxH"/>
</dbReference>
<dbReference type="RefSeq" id="WP_242870919.1">
    <property type="nucleotide sequence ID" value="NZ_FMWL01000018.1"/>
</dbReference>
<protein>
    <recommendedName>
        <fullName evidence="1">IrrE N-terminal-like domain-containing protein</fullName>
    </recommendedName>
</protein>
<organism evidence="2 3">
    <name type="scientific">Acidaminobacter hydrogenoformans DSM 2784</name>
    <dbReference type="NCBI Taxonomy" id="1120920"/>
    <lineage>
        <taxon>Bacteria</taxon>
        <taxon>Bacillati</taxon>
        <taxon>Bacillota</taxon>
        <taxon>Clostridia</taxon>
        <taxon>Peptostreptococcales</taxon>
        <taxon>Acidaminobacteraceae</taxon>
        <taxon>Acidaminobacter</taxon>
    </lineage>
</organism>
<name>A0A1G5S654_9FIRM</name>
<keyword evidence="3" id="KW-1185">Reference proteome</keyword>
<gene>
    <name evidence="2" type="ORF">SAMN03080599_02762</name>
</gene>
<sequence length="291" mass="33547">MKKVELSDLQLDHIIKLSRDLRRSVGYVGDVVIGYNVFSILDTLGIALLEYPIDSKNSKPAFSAAMIYSEENNERFAFIGLNTADYLDNQIFSIAHELYHFCTKTGSHLSRIESDNNQIEDMANRFAAEFLLPETCLKSLILEEFKQTSLEDISRNTLLRLIARLQCHWYLPYRSVVRRLYEISAITHEQLVEFYDINERDLNGEYGRLGQAIDQDTFIKLNDPTYKIGTSAKEIEIIIRNFEDHLIDEDKFAAALSLFNRTPEEFGFHINVSNEDIDEFEAFFSGEGNNV</sequence>
<dbReference type="STRING" id="1120920.SAMN03080599_02762"/>
<dbReference type="EMBL" id="FMWL01000018">
    <property type="protein sequence ID" value="SCZ81380.1"/>
    <property type="molecule type" value="Genomic_DNA"/>
</dbReference>
<accession>A0A1G5S654</accession>
<dbReference type="AlphaFoldDB" id="A0A1G5S654"/>
<dbReference type="Pfam" id="PF06114">
    <property type="entry name" value="Peptidase_M78"/>
    <property type="match status" value="1"/>
</dbReference>
<evidence type="ECO:0000259" key="1">
    <source>
        <dbReference type="Pfam" id="PF06114"/>
    </source>
</evidence>